<organism evidence="8 9">
    <name type="scientific">Alkalilimnicola ehrlichii</name>
    <dbReference type="NCBI Taxonomy" id="351052"/>
    <lineage>
        <taxon>Bacteria</taxon>
        <taxon>Pseudomonadati</taxon>
        <taxon>Pseudomonadota</taxon>
        <taxon>Gammaproteobacteria</taxon>
        <taxon>Chromatiales</taxon>
        <taxon>Ectothiorhodospiraceae</taxon>
        <taxon>Alkalilimnicola</taxon>
    </lineage>
</organism>
<dbReference type="PRINTS" id="PR00260">
    <property type="entry name" value="CHEMTRNSDUCR"/>
</dbReference>
<evidence type="ECO:0000256" key="3">
    <source>
        <dbReference type="ARBA" id="ARBA00029447"/>
    </source>
</evidence>
<dbReference type="PROSITE" id="PS50885">
    <property type="entry name" value="HAMP"/>
    <property type="match status" value="1"/>
</dbReference>
<comment type="subcellular location">
    <subcellularLocation>
        <location evidence="1">Membrane</location>
    </subcellularLocation>
</comment>
<evidence type="ECO:0000256" key="5">
    <source>
        <dbReference type="SAM" id="Coils"/>
    </source>
</evidence>
<dbReference type="GO" id="GO:0004888">
    <property type="term" value="F:transmembrane signaling receptor activity"/>
    <property type="evidence" value="ECO:0007669"/>
    <property type="project" value="InterPro"/>
</dbReference>
<protein>
    <recommendedName>
        <fullName evidence="10">Methyl-accepting chemotaxis sensory transducer</fullName>
    </recommendedName>
</protein>
<dbReference type="InterPro" id="IPR004089">
    <property type="entry name" value="MCPsignal_dom"/>
</dbReference>
<feature type="domain" description="Methyl-accepting transducer" evidence="6">
    <location>
        <begin position="306"/>
        <end position="542"/>
    </location>
</feature>
<reference evidence="9" key="1">
    <citation type="submission" date="2017-05" db="EMBL/GenBank/DDBJ databases">
        <authorList>
            <person name="Sharma S."/>
            <person name="Sidhu C."/>
            <person name="Pinnaka A.K."/>
        </authorList>
    </citation>
    <scope>NUCLEOTIDE SEQUENCE [LARGE SCALE GENOMIC DNA]</scope>
    <source>
        <strain evidence="9">AK93</strain>
    </source>
</reference>
<evidence type="ECO:0000259" key="7">
    <source>
        <dbReference type="PROSITE" id="PS50885"/>
    </source>
</evidence>
<gene>
    <name evidence="8" type="ORF">CAL65_11065</name>
</gene>
<keyword evidence="9" id="KW-1185">Reference proteome</keyword>
<comment type="caution">
    <text evidence="8">The sequence shown here is derived from an EMBL/GenBank/DDBJ whole genome shotgun (WGS) entry which is preliminary data.</text>
</comment>
<evidence type="ECO:0000256" key="1">
    <source>
        <dbReference type="ARBA" id="ARBA00004370"/>
    </source>
</evidence>
<dbReference type="FunFam" id="1.10.287.950:FF:000001">
    <property type="entry name" value="Methyl-accepting chemotaxis sensory transducer"/>
    <property type="match status" value="1"/>
</dbReference>
<dbReference type="GO" id="GO:0007165">
    <property type="term" value="P:signal transduction"/>
    <property type="evidence" value="ECO:0007669"/>
    <property type="project" value="UniProtKB-KW"/>
</dbReference>
<evidence type="ECO:0000313" key="8">
    <source>
        <dbReference type="EMBL" id="RFA36501.1"/>
    </source>
</evidence>
<dbReference type="OrthoDB" id="9781845at2"/>
<keyword evidence="2 4" id="KW-0807">Transducer</keyword>
<dbReference type="SUPFAM" id="SSF58104">
    <property type="entry name" value="Methyl-accepting chemotaxis protein (MCP) signaling domain"/>
    <property type="match status" value="1"/>
</dbReference>
<dbReference type="GO" id="GO:0006935">
    <property type="term" value="P:chemotaxis"/>
    <property type="evidence" value="ECO:0007669"/>
    <property type="project" value="InterPro"/>
</dbReference>
<evidence type="ECO:0000256" key="4">
    <source>
        <dbReference type="PROSITE-ProRule" id="PRU00284"/>
    </source>
</evidence>
<dbReference type="Pfam" id="PF00015">
    <property type="entry name" value="MCPsignal"/>
    <property type="match status" value="1"/>
</dbReference>
<dbReference type="PANTHER" id="PTHR32089">
    <property type="entry name" value="METHYL-ACCEPTING CHEMOTAXIS PROTEIN MCPB"/>
    <property type="match status" value="1"/>
</dbReference>
<dbReference type="EMBL" id="NFZW01000009">
    <property type="protein sequence ID" value="RFA36501.1"/>
    <property type="molecule type" value="Genomic_DNA"/>
</dbReference>
<dbReference type="AlphaFoldDB" id="A0A3E0WWF7"/>
<comment type="similarity">
    <text evidence="3">Belongs to the methyl-accepting chemotaxis (MCP) protein family.</text>
</comment>
<evidence type="ECO:0000259" key="6">
    <source>
        <dbReference type="PROSITE" id="PS50111"/>
    </source>
</evidence>
<dbReference type="SMART" id="SM00283">
    <property type="entry name" value="MA"/>
    <property type="match status" value="1"/>
</dbReference>
<dbReference type="GO" id="GO:0016020">
    <property type="term" value="C:membrane"/>
    <property type="evidence" value="ECO:0007669"/>
    <property type="project" value="UniProtKB-SubCell"/>
</dbReference>
<dbReference type="InterPro" id="IPR004090">
    <property type="entry name" value="Chemotax_Me-accpt_rcpt"/>
</dbReference>
<evidence type="ECO:0000256" key="2">
    <source>
        <dbReference type="ARBA" id="ARBA00023224"/>
    </source>
</evidence>
<feature type="domain" description="HAMP" evidence="7">
    <location>
        <begin position="248"/>
        <end position="301"/>
    </location>
</feature>
<name>A0A3E0WWF7_9GAMM</name>
<dbReference type="PROSITE" id="PS50111">
    <property type="entry name" value="CHEMOTAXIS_TRANSDUC_2"/>
    <property type="match status" value="1"/>
</dbReference>
<dbReference type="InterPro" id="IPR003660">
    <property type="entry name" value="HAMP_dom"/>
</dbReference>
<accession>A0A3E0WWF7</accession>
<evidence type="ECO:0000313" key="9">
    <source>
        <dbReference type="Proteomes" id="UP000256763"/>
    </source>
</evidence>
<keyword evidence="5" id="KW-0175">Coiled coil</keyword>
<evidence type="ECO:0008006" key="10">
    <source>
        <dbReference type="Google" id="ProtNLM"/>
    </source>
</evidence>
<dbReference type="Gene3D" id="1.10.287.950">
    <property type="entry name" value="Methyl-accepting chemotaxis protein"/>
    <property type="match status" value="1"/>
</dbReference>
<proteinExistence type="inferred from homology"/>
<dbReference type="Pfam" id="PF08376">
    <property type="entry name" value="NIT"/>
    <property type="match status" value="1"/>
</dbReference>
<dbReference type="PANTHER" id="PTHR32089:SF112">
    <property type="entry name" value="LYSOZYME-LIKE PROTEIN-RELATED"/>
    <property type="match status" value="1"/>
</dbReference>
<sequence length="582" mass="62386">MGAIANPAACYRPSTESLSRFLQVQNASRYDGEVHQVIDRAEQALGRLEAHRRSVNRGMELGEVIGYYTGINFELLRLGTAAAAGAGDAEVMRGLMQYAALGEIKEAAGLERALLANALAAGELGTAQRLALQDLSSRQQAHEQLFERLAGEQTLGLHRQLLVAPTEAVDRARDTALMGEFDGLGASHWWQIASVRIDALDELQQQLGAALVAEVGDQISSAHGAFAVNLAAMLFAVPLIAFAWRVSNRIGVRVNRLRMLMRRVRKELDLGLRAEDEAADDLGEMAAALNEMLERFSWVVAEVKQSALELASPAEQLAAVSEQTSQGIGRQQSQTEQVATAMNEMSATVQEIARLAQEAAQKAQEADTETLATREGVQQMLAAMEHLTGEIARAADVVRQLEEQSTRIGSVVAIIDGITEQTNLLALNASIEAARAGGAGRGFAVVADEVRTLAVRTRESTQEIRTVIEHLQTEASGAAEAMAISQRDCRQTAELAAGAGERLENVVQAVAQIKDMNLQIAGATEEQSAVAAEIDHSVVAIRDIALETTSGADQTAASSEQLARLARSLEESSRVFRVRSAA</sequence>
<feature type="coiled-coil region" evidence="5">
    <location>
        <begin position="338"/>
        <end position="404"/>
    </location>
</feature>
<dbReference type="Proteomes" id="UP000256763">
    <property type="component" value="Unassembled WGS sequence"/>
</dbReference>
<dbReference type="InterPro" id="IPR013587">
    <property type="entry name" value="Nitrate/nitrite_sensing"/>
</dbReference>